<dbReference type="InterPro" id="IPR029062">
    <property type="entry name" value="Class_I_gatase-like"/>
</dbReference>
<evidence type="ECO:0000313" key="2">
    <source>
        <dbReference type="Proteomes" id="UP000288725"/>
    </source>
</evidence>
<dbReference type="EMBL" id="RSDZ01000212">
    <property type="protein sequence ID" value="RXG41456.1"/>
    <property type="molecule type" value="Genomic_DNA"/>
</dbReference>
<dbReference type="Gene3D" id="3.40.50.880">
    <property type="match status" value="1"/>
</dbReference>
<dbReference type="AlphaFoldDB" id="A0A444RK04"/>
<sequence>MASITPSKPRIVTFSFDEEELFQQIWVDLLHSLRDKQHPTPTVILLTDAALTKKYSEVWNAVIAYVRGGGIAIAMGLFSSFVRPNDIGPLFAKAGLRWSVGNYHRMNVSFNSEALEATLPAEYSQKAQFLKGVDAGAVLYGFDDEFGEGTEAAIAFARVGDGKIGYVGDVNAEEGTTATIIAMCGLPG</sequence>
<dbReference type="Proteomes" id="UP000288725">
    <property type="component" value="Unassembled WGS sequence"/>
</dbReference>
<organism evidence="1 2">
    <name type="scientific">Verticillium dahliae</name>
    <name type="common">Verticillium wilt</name>
    <dbReference type="NCBI Taxonomy" id="27337"/>
    <lineage>
        <taxon>Eukaryota</taxon>
        <taxon>Fungi</taxon>
        <taxon>Dikarya</taxon>
        <taxon>Ascomycota</taxon>
        <taxon>Pezizomycotina</taxon>
        <taxon>Sordariomycetes</taxon>
        <taxon>Hypocreomycetidae</taxon>
        <taxon>Glomerellales</taxon>
        <taxon>Plectosphaerellaceae</taxon>
        <taxon>Verticillium</taxon>
    </lineage>
</organism>
<gene>
    <name evidence="1" type="ORF">VDGE_05275</name>
</gene>
<reference evidence="1 2" key="1">
    <citation type="submission" date="2018-12" db="EMBL/GenBank/DDBJ databases">
        <title>Genome of Verticillium dahliae isolate Getta Getta.</title>
        <authorList>
            <person name="Gardiner D.M."/>
        </authorList>
    </citation>
    <scope>NUCLEOTIDE SEQUENCE [LARGE SCALE GENOMIC DNA]</scope>
    <source>
        <strain evidence="1 2">Getta Getta</strain>
    </source>
</reference>
<accession>A0A444RK04</accession>
<comment type="caution">
    <text evidence="1">The sequence shown here is derived from an EMBL/GenBank/DDBJ whole genome shotgun (WGS) entry which is preliminary data.</text>
</comment>
<proteinExistence type="predicted"/>
<protein>
    <submittedName>
        <fullName evidence="1">Uncharacterized protein</fullName>
    </submittedName>
</protein>
<evidence type="ECO:0000313" key="1">
    <source>
        <dbReference type="EMBL" id="RXG41456.1"/>
    </source>
</evidence>
<name>A0A444RK04_VERDA</name>